<dbReference type="OrthoDB" id="642552at2759"/>
<dbReference type="Proteomes" id="UP000479710">
    <property type="component" value="Unassembled WGS sequence"/>
</dbReference>
<keyword evidence="6" id="KW-1185">Reference proteome</keyword>
<dbReference type="InterPro" id="IPR036638">
    <property type="entry name" value="HLH_DNA-bd_sf"/>
</dbReference>
<dbReference type="PANTHER" id="PTHR46665:SF7">
    <property type="entry name" value="OS01G0773800 PROTEIN"/>
    <property type="match status" value="1"/>
</dbReference>
<dbReference type="InterPro" id="IPR044658">
    <property type="entry name" value="bHLH92/bHLH041-like"/>
</dbReference>
<dbReference type="EMBL" id="SPHZ02000005">
    <property type="protein sequence ID" value="KAF0919127.1"/>
    <property type="molecule type" value="Genomic_DNA"/>
</dbReference>
<dbReference type="AlphaFoldDB" id="A0A6G1E337"/>
<evidence type="ECO:0000256" key="2">
    <source>
        <dbReference type="ARBA" id="ARBA00023015"/>
    </source>
</evidence>
<comment type="caution">
    <text evidence="5">The sequence shown here is derived from an EMBL/GenBank/DDBJ whole genome shotgun (WGS) entry which is preliminary data.</text>
</comment>
<accession>A0A6G1E337</accession>
<keyword evidence="2" id="KW-0805">Transcription regulation</keyword>
<gene>
    <name evidence="5" type="ORF">E2562_028433</name>
</gene>
<evidence type="ECO:0000256" key="3">
    <source>
        <dbReference type="ARBA" id="ARBA00023163"/>
    </source>
</evidence>
<feature type="compositionally biased region" description="Basic and acidic residues" evidence="4">
    <location>
        <begin position="225"/>
        <end position="240"/>
    </location>
</feature>
<reference evidence="5 6" key="1">
    <citation type="submission" date="2019-11" db="EMBL/GenBank/DDBJ databases">
        <title>Whole genome sequence of Oryza granulata.</title>
        <authorList>
            <person name="Li W."/>
        </authorList>
    </citation>
    <scope>NUCLEOTIDE SEQUENCE [LARGE SCALE GENOMIC DNA]</scope>
    <source>
        <strain evidence="6">cv. Menghai</strain>
        <tissue evidence="5">Leaf</tissue>
    </source>
</reference>
<evidence type="ECO:0000313" key="5">
    <source>
        <dbReference type="EMBL" id="KAF0919127.1"/>
    </source>
</evidence>
<proteinExistence type="inferred from homology"/>
<feature type="region of interest" description="Disordered" evidence="4">
    <location>
        <begin position="106"/>
        <end position="126"/>
    </location>
</feature>
<dbReference type="SUPFAM" id="SSF47459">
    <property type="entry name" value="HLH, helix-loop-helix DNA-binding domain"/>
    <property type="match status" value="1"/>
</dbReference>
<sequence>MDDDVDHPFYFLHDAADINDEELLTSLGFLLPPLPLVELPAEVQQADQGSAFAAYQSAEAVASLSSESLSRPYRSAPANVHRRMHEYLRSIDDEAAGAGATVEMQPAEGEPAVEKQQAPRAGAGGSARFRHIMRERLRRERLSQGYADLQGILPTGASKVIHALSALFSIDRPDGSSGRHLYSGRQELHRRRGGQLHPGAGGEEGVAPRAERGDGTGAAAAAAAEARHWHGGEGASRERV</sequence>
<dbReference type="GO" id="GO:0046983">
    <property type="term" value="F:protein dimerization activity"/>
    <property type="evidence" value="ECO:0007669"/>
    <property type="project" value="InterPro"/>
</dbReference>
<organism evidence="5 6">
    <name type="scientific">Oryza meyeriana var. granulata</name>
    <dbReference type="NCBI Taxonomy" id="110450"/>
    <lineage>
        <taxon>Eukaryota</taxon>
        <taxon>Viridiplantae</taxon>
        <taxon>Streptophyta</taxon>
        <taxon>Embryophyta</taxon>
        <taxon>Tracheophyta</taxon>
        <taxon>Spermatophyta</taxon>
        <taxon>Magnoliopsida</taxon>
        <taxon>Liliopsida</taxon>
        <taxon>Poales</taxon>
        <taxon>Poaceae</taxon>
        <taxon>BOP clade</taxon>
        <taxon>Oryzoideae</taxon>
        <taxon>Oryzeae</taxon>
        <taxon>Oryzinae</taxon>
        <taxon>Oryza</taxon>
        <taxon>Oryza meyeriana</taxon>
    </lineage>
</organism>
<keyword evidence="3" id="KW-0804">Transcription</keyword>
<dbReference type="PANTHER" id="PTHR46665">
    <property type="entry name" value="TRANSCRIPTION FACTOR BHLH041-RELATED-RELATED"/>
    <property type="match status" value="1"/>
</dbReference>
<comment type="similarity">
    <text evidence="1">Belongs to the bHLH protein family.</text>
</comment>
<evidence type="ECO:0000256" key="4">
    <source>
        <dbReference type="SAM" id="MobiDB-lite"/>
    </source>
</evidence>
<name>A0A6G1E337_9ORYZ</name>
<evidence type="ECO:0000313" key="6">
    <source>
        <dbReference type="Proteomes" id="UP000479710"/>
    </source>
</evidence>
<protein>
    <submittedName>
        <fullName evidence="5">Uncharacterized protein</fullName>
    </submittedName>
</protein>
<feature type="region of interest" description="Disordered" evidence="4">
    <location>
        <begin position="187"/>
        <end position="240"/>
    </location>
</feature>
<evidence type="ECO:0000256" key="1">
    <source>
        <dbReference type="ARBA" id="ARBA00005510"/>
    </source>
</evidence>